<dbReference type="STRING" id="7719.ENSCINP00000023650"/>
<feature type="coiled-coil region" evidence="4">
    <location>
        <begin position="100"/>
        <end position="127"/>
    </location>
</feature>
<dbReference type="InterPro" id="IPR036873">
    <property type="entry name" value="Rhodanese-like_dom_sf"/>
</dbReference>
<dbReference type="FunCoup" id="F7A912">
    <property type="interactions" value="263"/>
</dbReference>
<dbReference type="HOGENOM" id="CLU_009980_0_0_1"/>
<feature type="compositionally biased region" description="Low complexity" evidence="5">
    <location>
        <begin position="399"/>
        <end position="408"/>
    </location>
</feature>
<dbReference type="InterPro" id="IPR001394">
    <property type="entry name" value="Peptidase_C19_UCH"/>
</dbReference>
<feature type="compositionally biased region" description="Basic and acidic residues" evidence="5">
    <location>
        <begin position="570"/>
        <end position="581"/>
    </location>
</feature>
<dbReference type="InterPro" id="IPR028889">
    <property type="entry name" value="USP"/>
</dbReference>
<dbReference type="GO" id="GO:0016579">
    <property type="term" value="P:protein deubiquitination"/>
    <property type="evidence" value="ECO:0007669"/>
    <property type="project" value="InterPro"/>
</dbReference>
<dbReference type="GO" id="GO:0004843">
    <property type="term" value="F:cysteine-type deubiquitinase activity"/>
    <property type="evidence" value="ECO:0000318"/>
    <property type="project" value="GO_Central"/>
</dbReference>
<feature type="compositionally biased region" description="Basic and acidic residues" evidence="5">
    <location>
        <begin position="410"/>
        <end position="425"/>
    </location>
</feature>
<evidence type="ECO:0000259" key="7">
    <source>
        <dbReference type="PROSITE" id="PS50235"/>
    </source>
</evidence>
<dbReference type="SUPFAM" id="SSF52821">
    <property type="entry name" value="Rhodanese/Cell cycle control phosphatase"/>
    <property type="match status" value="1"/>
</dbReference>
<dbReference type="GeneTree" id="ENSGT00940000160441"/>
<dbReference type="InterPro" id="IPR018200">
    <property type="entry name" value="USP_CS"/>
</dbReference>
<organism evidence="8 9">
    <name type="scientific">Ciona intestinalis</name>
    <name type="common">Transparent sea squirt</name>
    <name type="synonym">Ascidia intestinalis</name>
    <dbReference type="NCBI Taxonomy" id="7719"/>
    <lineage>
        <taxon>Eukaryota</taxon>
        <taxon>Metazoa</taxon>
        <taxon>Chordata</taxon>
        <taxon>Tunicata</taxon>
        <taxon>Ascidiacea</taxon>
        <taxon>Phlebobranchia</taxon>
        <taxon>Cionidae</taxon>
        <taxon>Ciona</taxon>
    </lineage>
</organism>
<dbReference type="InterPro" id="IPR038765">
    <property type="entry name" value="Papain-like_cys_pep_sf"/>
</dbReference>
<dbReference type="InterPro" id="IPR001763">
    <property type="entry name" value="Rhodanese-like_dom"/>
</dbReference>
<dbReference type="InParanoid" id="F7A912"/>
<comment type="catalytic activity">
    <reaction evidence="1">
        <text>Thiol-dependent hydrolysis of ester, thioester, amide, peptide and isopeptide bonds formed by the C-terminal Gly of ubiquitin (a 76-residue protein attached to proteins as an intracellular targeting signal).</text>
        <dbReference type="EC" id="3.4.19.12"/>
    </reaction>
</comment>
<dbReference type="EC" id="3.4.19.12" evidence="3"/>
<dbReference type="GO" id="GO:0030496">
    <property type="term" value="C:midbody"/>
    <property type="evidence" value="ECO:0000318"/>
    <property type="project" value="GO_Central"/>
</dbReference>
<dbReference type="PANTHER" id="PTHR21646:SF46">
    <property type="entry name" value="UBIQUITIN CARBOXYL-TERMINAL HYDROLASE"/>
    <property type="match status" value="1"/>
</dbReference>
<dbReference type="InterPro" id="IPR050185">
    <property type="entry name" value="Ub_carboxyl-term_hydrolase"/>
</dbReference>
<feature type="compositionally biased region" description="Polar residues" evidence="5">
    <location>
        <begin position="585"/>
        <end position="606"/>
    </location>
</feature>
<evidence type="ECO:0000313" key="9">
    <source>
        <dbReference type="Proteomes" id="UP000008144"/>
    </source>
</evidence>
<dbReference type="Ensembl" id="ENSCINT00000023896.2">
    <property type="protein sequence ID" value="ENSCINP00000023650.2"/>
    <property type="gene ID" value="ENSCING00000000779.3"/>
</dbReference>
<feature type="compositionally biased region" description="Basic and acidic residues" evidence="5">
    <location>
        <begin position="639"/>
        <end position="651"/>
    </location>
</feature>
<evidence type="ECO:0000256" key="3">
    <source>
        <dbReference type="ARBA" id="ARBA00012759"/>
    </source>
</evidence>
<dbReference type="Gene3D" id="3.40.250.10">
    <property type="entry name" value="Rhodanese-like domain"/>
    <property type="match status" value="1"/>
</dbReference>
<dbReference type="GO" id="GO:0005829">
    <property type="term" value="C:cytosol"/>
    <property type="evidence" value="ECO:0000318"/>
    <property type="project" value="GO_Central"/>
</dbReference>
<feature type="domain" description="Rhodanese" evidence="6">
    <location>
        <begin position="177"/>
        <end position="298"/>
    </location>
</feature>
<dbReference type="SUPFAM" id="SSF140856">
    <property type="entry name" value="USP8 N-terminal domain-like"/>
    <property type="match status" value="1"/>
</dbReference>
<evidence type="ECO:0000256" key="1">
    <source>
        <dbReference type="ARBA" id="ARBA00000707"/>
    </source>
</evidence>
<dbReference type="PROSITE" id="PS00973">
    <property type="entry name" value="USP_2"/>
    <property type="match status" value="1"/>
</dbReference>
<evidence type="ECO:0000256" key="4">
    <source>
        <dbReference type="SAM" id="Coils"/>
    </source>
</evidence>
<proteinExistence type="inferred from homology"/>
<dbReference type="EMBL" id="EAAA01000275">
    <property type="status" value="NOT_ANNOTATED_CDS"/>
    <property type="molecule type" value="Genomic_DNA"/>
</dbReference>
<dbReference type="CDD" id="cd02674">
    <property type="entry name" value="Peptidase_C19R"/>
    <property type="match status" value="1"/>
</dbReference>
<keyword evidence="9" id="KW-1185">Reference proteome</keyword>
<reference evidence="8" key="2">
    <citation type="journal article" date="2008" name="Genome Biol.">
        <title>Improved genome assembly and evidence-based global gene model set for the chordate Ciona intestinalis: new insight into intron and operon populations.</title>
        <authorList>
            <person name="Satou Y."/>
            <person name="Mineta K."/>
            <person name="Ogasawara M."/>
            <person name="Sasakura Y."/>
            <person name="Shoguchi E."/>
            <person name="Ueno K."/>
            <person name="Yamada L."/>
            <person name="Matsumoto J."/>
            <person name="Wasserscheid J."/>
            <person name="Dewar K."/>
            <person name="Wiley G.B."/>
            <person name="Macmil S.L."/>
            <person name="Roe B.A."/>
            <person name="Zeller R.W."/>
            <person name="Hastings K.E."/>
            <person name="Lemaire P."/>
            <person name="Lindquist E."/>
            <person name="Endo T."/>
            <person name="Hotta K."/>
            <person name="Inaba K."/>
        </authorList>
    </citation>
    <scope>NUCLEOTIDE SEQUENCE [LARGE SCALE GENOMIC DNA]</scope>
    <source>
        <strain evidence="8">wild type</strain>
    </source>
</reference>
<dbReference type="Pfam" id="PF08969">
    <property type="entry name" value="USP8_dimer"/>
    <property type="match status" value="1"/>
</dbReference>
<feature type="region of interest" description="Disordered" evidence="5">
    <location>
        <begin position="505"/>
        <end position="723"/>
    </location>
</feature>
<feature type="domain" description="USP" evidence="7">
    <location>
        <begin position="746"/>
        <end position="1072"/>
    </location>
</feature>
<dbReference type="OMA" id="YKYDDHE"/>
<keyword evidence="4" id="KW-0175">Coiled coil</keyword>
<feature type="region of interest" description="Disordered" evidence="5">
    <location>
        <begin position="372"/>
        <end position="439"/>
    </location>
</feature>
<evidence type="ECO:0000256" key="2">
    <source>
        <dbReference type="ARBA" id="ARBA00009085"/>
    </source>
</evidence>
<dbReference type="SUPFAM" id="SSF54001">
    <property type="entry name" value="Cysteine proteinases"/>
    <property type="match status" value="1"/>
</dbReference>
<reference evidence="9" key="1">
    <citation type="journal article" date="2002" name="Science">
        <title>The draft genome of Ciona intestinalis: insights into chordate and vertebrate origins.</title>
        <authorList>
            <person name="Dehal P."/>
            <person name="Satou Y."/>
            <person name="Campbell R.K."/>
            <person name="Chapman J."/>
            <person name="Degnan B."/>
            <person name="De Tomaso A."/>
            <person name="Davidson B."/>
            <person name="Di Gregorio A."/>
            <person name="Gelpke M."/>
            <person name="Goodstein D.M."/>
            <person name="Harafuji N."/>
            <person name="Hastings K.E."/>
            <person name="Ho I."/>
            <person name="Hotta K."/>
            <person name="Huang W."/>
            <person name="Kawashima T."/>
            <person name="Lemaire P."/>
            <person name="Martinez D."/>
            <person name="Meinertzhagen I.A."/>
            <person name="Necula S."/>
            <person name="Nonaka M."/>
            <person name="Putnam N."/>
            <person name="Rash S."/>
            <person name="Saiga H."/>
            <person name="Satake M."/>
            <person name="Terry A."/>
            <person name="Yamada L."/>
            <person name="Wang H.G."/>
            <person name="Awazu S."/>
            <person name="Azumi K."/>
            <person name="Boore J."/>
            <person name="Branno M."/>
            <person name="Chin-Bow S."/>
            <person name="DeSantis R."/>
            <person name="Doyle S."/>
            <person name="Francino P."/>
            <person name="Keys D.N."/>
            <person name="Haga S."/>
            <person name="Hayashi H."/>
            <person name="Hino K."/>
            <person name="Imai K.S."/>
            <person name="Inaba K."/>
            <person name="Kano S."/>
            <person name="Kobayashi K."/>
            <person name="Kobayashi M."/>
            <person name="Lee B.I."/>
            <person name="Makabe K.W."/>
            <person name="Manohar C."/>
            <person name="Matassi G."/>
            <person name="Medina M."/>
            <person name="Mochizuki Y."/>
            <person name="Mount S."/>
            <person name="Morishita T."/>
            <person name="Miura S."/>
            <person name="Nakayama A."/>
            <person name="Nishizaka S."/>
            <person name="Nomoto H."/>
            <person name="Ohta F."/>
            <person name="Oishi K."/>
            <person name="Rigoutsos I."/>
            <person name="Sano M."/>
            <person name="Sasaki A."/>
            <person name="Sasakura Y."/>
            <person name="Shoguchi E."/>
            <person name="Shin-i T."/>
            <person name="Spagnuolo A."/>
            <person name="Stainier D."/>
            <person name="Suzuki M.M."/>
            <person name="Tassy O."/>
            <person name="Takatori N."/>
            <person name="Tokuoka M."/>
            <person name="Yagi K."/>
            <person name="Yoshizaki F."/>
            <person name="Wada S."/>
            <person name="Zhang C."/>
            <person name="Hyatt P.D."/>
            <person name="Larimer F."/>
            <person name="Detter C."/>
            <person name="Doggett N."/>
            <person name="Glavina T."/>
            <person name="Hawkins T."/>
            <person name="Richardson P."/>
            <person name="Lucas S."/>
            <person name="Kohara Y."/>
            <person name="Levine M."/>
            <person name="Satoh N."/>
            <person name="Rokhsar D.S."/>
        </authorList>
    </citation>
    <scope>NUCLEOTIDE SEQUENCE [LARGE SCALE GENOMIC DNA]</scope>
</reference>
<name>F7A912_CIOIN</name>
<evidence type="ECO:0000256" key="5">
    <source>
        <dbReference type="SAM" id="MobiDB-lite"/>
    </source>
</evidence>
<protein>
    <recommendedName>
        <fullName evidence="3">ubiquitinyl hydrolase 1</fullName>
        <ecNumber evidence="3">3.4.19.12</ecNumber>
    </recommendedName>
</protein>
<dbReference type="Proteomes" id="UP000008144">
    <property type="component" value="Chromosome 1"/>
</dbReference>
<sequence length="1072" mass="120767">RNFTMAKPKDLYIAKSLKDLNKHTDSKCEKGRSIKIYLNFANKAFAEAEKAFKSRDEERAYILYMKYLDMVGIVRKCPEFKKDTQHYSLLLGKMNTITALENAEATSNSLKKRYDALAKKAAEAEMKQVEGKIKQNGAVEEFSHPVPDEEKVTETPEKETFGNEVNSAKLYELIYKKSKDVLILDIRSSEDFQMSHVQHSICANVPKAAIQPGTVVSKIEEGIAPSDMEMWNKRDSVDLVVLLDWTSSVKRLQDKGDPLRSLKDAIWKWNQDKILQHEPVVLEGGFSDWLEFYPQFTTNPKAKVPKANVKTLNVNSLLEFSYSDLNTNFVKPKPPPENVNVPNSIPITIAQTNPPKQVSVSNTILKLVTPASEPVETPLPQKKKPQPMFDRSKKPSPAPAVHPSVPKPESQFKKNGESPKNEMEVVKPSPPSKVKSKDVDNDAIFSEYEQRIALMVKQKEEKENAIVEIEKKKKVAELQALEKKLKEEAEETEKRKMEAERQLAMTMRDLSKPKPITNNMEKPLVIEPPNKKDDAPINKDMSPEPIYAEVKKTKIPKETPGNNKAKQKAPKPERPTAEKPDVSIPSKSVASPVDQSKSTTVSSQHETQVKPKLSQSAPAISKPVDPIKPTTNQSTTKDVAIKQNKDQEKTVPPKPQEVKPISRKPTLSTGLNPNSDKGGFALKRSSSSPNINKLVEEESKVVSTSTMPSIPDRERKPSIRPGPSELVTALTHSLRGVYGGKGRGLCGLRNLGNSCYMNSVLQCMFNMTQLAEYILTDSYTKDLNRANKIGHGGRVAESFSVLLRAVWSSKYEYIVPSDFKSIIGTINSSFAGYTQEDSQEFLMLLLDGLHEDLNKAPQSEYKEEPDNDALDDEEAAQMAWKYHKKRNESIIVELLKGQFKATVKCLHCGKASRKFDPFMYLSLPLPNKSASIYDILKSFQRVEQMTGSDRWHCPNCKTLRDAVRSIEIWKLPPVLIIHFKRFVHTGRWRDKIHTNISYPMTQLDLTPFISGKQRRPKYNLFAVSHHQGAGLDSGHYTASCKSVLDNNWYKFDDTEVMRTSAPQGPTASILFY</sequence>
<dbReference type="FunFam" id="3.40.250.10:FF:000017">
    <property type="entry name" value="ubiquitin carboxyl-terminal hydrolase 8"/>
    <property type="match status" value="1"/>
</dbReference>
<dbReference type="InterPro" id="IPR015063">
    <property type="entry name" value="USP8_dimer"/>
</dbReference>
<dbReference type="PROSITE" id="PS50235">
    <property type="entry name" value="USP_3"/>
    <property type="match status" value="1"/>
</dbReference>
<dbReference type="GO" id="GO:0007265">
    <property type="term" value="P:Ras protein signal transduction"/>
    <property type="evidence" value="ECO:0000318"/>
    <property type="project" value="GO_Central"/>
</dbReference>
<reference evidence="8" key="3">
    <citation type="submission" date="2025-08" db="UniProtKB">
        <authorList>
            <consortium name="Ensembl"/>
        </authorList>
    </citation>
    <scope>IDENTIFICATION</scope>
</reference>
<feature type="compositionally biased region" description="Polar residues" evidence="5">
    <location>
        <begin position="665"/>
        <end position="675"/>
    </location>
</feature>
<dbReference type="GO" id="GO:0007032">
    <property type="term" value="P:endosome organization"/>
    <property type="evidence" value="ECO:0000318"/>
    <property type="project" value="GO_Central"/>
</dbReference>
<dbReference type="AlphaFoldDB" id="F7A912"/>
<dbReference type="Gene3D" id="3.90.70.10">
    <property type="entry name" value="Cysteine proteinases"/>
    <property type="match status" value="1"/>
</dbReference>
<dbReference type="PROSITE" id="PS00972">
    <property type="entry name" value="USP_1"/>
    <property type="match status" value="1"/>
</dbReference>
<dbReference type="PROSITE" id="PS50206">
    <property type="entry name" value="RHODANESE_3"/>
    <property type="match status" value="1"/>
</dbReference>
<reference evidence="8" key="4">
    <citation type="submission" date="2025-09" db="UniProtKB">
        <authorList>
            <consortium name="Ensembl"/>
        </authorList>
    </citation>
    <scope>IDENTIFICATION</scope>
</reference>
<dbReference type="PANTHER" id="PTHR21646">
    <property type="entry name" value="UBIQUITIN CARBOXYL-TERMINAL HYDROLASE"/>
    <property type="match status" value="1"/>
</dbReference>
<dbReference type="SMART" id="SM00450">
    <property type="entry name" value="RHOD"/>
    <property type="match status" value="1"/>
</dbReference>
<evidence type="ECO:0000259" key="6">
    <source>
        <dbReference type="PROSITE" id="PS50206"/>
    </source>
</evidence>
<comment type="similarity">
    <text evidence="2">Belongs to the peptidase C19 family.</text>
</comment>
<accession>F7A912</accession>
<evidence type="ECO:0000313" key="8">
    <source>
        <dbReference type="Ensembl" id="ENSCINP00000023650.2"/>
    </source>
</evidence>
<dbReference type="Pfam" id="PF00581">
    <property type="entry name" value="Rhodanese"/>
    <property type="match status" value="1"/>
</dbReference>
<dbReference type="GO" id="GO:0014069">
    <property type="term" value="C:postsynaptic density"/>
    <property type="evidence" value="ECO:0000318"/>
    <property type="project" value="GO_Central"/>
</dbReference>
<dbReference type="Gene3D" id="1.20.58.80">
    <property type="entry name" value="Phosphotransferase system, lactose/cellobiose-type IIA subunit"/>
    <property type="match status" value="1"/>
</dbReference>
<dbReference type="Pfam" id="PF00443">
    <property type="entry name" value="UCH"/>
    <property type="match status" value="1"/>
</dbReference>